<accession>A0ABW8SL88</accession>
<protein>
    <submittedName>
        <fullName evidence="1">DUF4264 family protein</fullName>
    </submittedName>
</protein>
<evidence type="ECO:0000313" key="2">
    <source>
        <dbReference type="Proteomes" id="UP001623660"/>
    </source>
</evidence>
<sequence length="54" mass="6492">MKNELKLISSKEFSHYEDMYKIVDFLNKNLNSYGLTFGVHQEDNKDVINIYKNY</sequence>
<dbReference type="InterPro" id="IPR012190">
    <property type="entry name" value="UCP036698"/>
</dbReference>
<dbReference type="EMBL" id="JBJHZX010000017">
    <property type="protein sequence ID" value="MFL0196398.1"/>
    <property type="molecule type" value="Genomic_DNA"/>
</dbReference>
<reference evidence="1 2" key="1">
    <citation type="submission" date="2024-11" db="EMBL/GenBank/DDBJ databases">
        <authorList>
            <person name="Heng Y.C."/>
            <person name="Lim A.C.H."/>
            <person name="Lee J.K.Y."/>
            <person name="Kittelmann S."/>
        </authorList>
    </citation>
    <scope>NUCLEOTIDE SEQUENCE [LARGE SCALE GENOMIC DNA]</scope>
    <source>
        <strain evidence="1 2">WILCCON 0269</strain>
    </source>
</reference>
<comment type="caution">
    <text evidence="1">The sequence shown here is derived from an EMBL/GenBank/DDBJ whole genome shotgun (WGS) entry which is preliminary data.</text>
</comment>
<dbReference type="RefSeq" id="WP_406792507.1">
    <property type="nucleotide sequence ID" value="NZ_JBJHZX010000017.1"/>
</dbReference>
<organism evidence="1 2">
    <name type="scientific">Candidatus Clostridium eludens</name>
    <dbReference type="NCBI Taxonomy" id="3381663"/>
    <lineage>
        <taxon>Bacteria</taxon>
        <taxon>Bacillati</taxon>
        <taxon>Bacillota</taxon>
        <taxon>Clostridia</taxon>
        <taxon>Eubacteriales</taxon>
        <taxon>Clostridiaceae</taxon>
        <taxon>Clostridium</taxon>
    </lineage>
</organism>
<evidence type="ECO:0000313" key="1">
    <source>
        <dbReference type="EMBL" id="MFL0196398.1"/>
    </source>
</evidence>
<gene>
    <name evidence="1" type="ORF">ACJDU8_12655</name>
</gene>
<proteinExistence type="predicted"/>
<dbReference type="Proteomes" id="UP001623660">
    <property type="component" value="Unassembled WGS sequence"/>
</dbReference>
<keyword evidence="2" id="KW-1185">Reference proteome</keyword>
<name>A0ABW8SL88_9CLOT</name>
<dbReference type="Pfam" id="PF14084">
    <property type="entry name" value="DUF4264"/>
    <property type="match status" value="1"/>
</dbReference>